<reference evidence="2 3" key="1">
    <citation type="submission" date="2016-10" db="EMBL/GenBank/DDBJ databases">
        <authorList>
            <person name="de Groot N.N."/>
        </authorList>
    </citation>
    <scope>NUCLEOTIDE SEQUENCE [LARGE SCALE GENOMIC DNA]</scope>
    <source>
        <strain evidence="2 3">DSM 797</strain>
    </source>
</reference>
<evidence type="ECO:0000259" key="1">
    <source>
        <dbReference type="Pfam" id="PF03572"/>
    </source>
</evidence>
<accession>A0A1G9MQA8</accession>
<dbReference type="Pfam" id="PF03572">
    <property type="entry name" value="Peptidase_S41"/>
    <property type="match status" value="1"/>
</dbReference>
<sequence length="408" mass="47420">MRRIISLILLIFLLSLSIGCSRDEKLKELSKEEKVEDFNYYINTMKENYCNFDVFYNKYKTEYLDLYEVLKKEIENSNNNQEFYDIMNASISLLQDGHTNLIPPDKIDWCRSTYKSDYQLNVLNDKDLVDKNKKWENYLAQNNNLQSLDKKVNEKIYENNKDNIQTNIIDNEIAYLKVNNFTEFSDEDISKINKLYKEINKYNDYIIDIRGNGGGNNQLWINHIVSPIINKTYESTTYALHKDGKITKDYYAKRGIDLKEINKFPDKDILEKVKNIEDYKYYTEYKLNIYNGNMYKIKQDEKGYSGNIYLLVDRGVFSSSEGFAIFCKDSGWAKVVGNENTGGDGVGIDPIVFKLPNSGLAVRSTAEKGLNKDGSSNLENGTSLDLYMNSLDDLIKYIKNSNLNFSYN</sequence>
<evidence type="ECO:0000313" key="3">
    <source>
        <dbReference type="Proteomes" id="UP000199068"/>
    </source>
</evidence>
<dbReference type="GO" id="GO:0008236">
    <property type="term" value="F:serine-type peptidase activity"/>
    <property type="evidence" value="ECO:0007669"/>
    <property type="project" value="InterPro"/>
</dbReference>
<dbReference type="GO" id="GO:0006508">
    <property type="term" value="P:proteolysis"/>
    <property type="evidence" value="ECO:0007669"/>
    <property type="project" value="InterPro"/>
</dbReference>
<dbReference type="AlphaFoldDB" id="A0A1G9MQA8"/>
<gene>
    <name evidence="2" type="ORF">SAMN04515677_103318</name>
</gene>
<evidence type="ECO:0000313" key="2">
    <source>
        <dbReference type="EMBL" id="SDL76476.1"/>
    </source>
</evidence>
<dbReference type="Proteomes" id="UP000199068">
    <property type="component" value="Unassembled WGS sequence"/>
</dbReference>
<dbReference type="Gene3D" id="3.30.750.44">
    <property type="match status" value="1"/>
</dbReference>
<name>A0A1G9MQA8_9FIRM</name>
<dbReference type="Gene3D" id="3.90.226.10">
    <property type="entry name" value="2-enoyl-CoA Hydratase, Chain A, domain 1"/>
    <property type="match status" value="1"/>
</dbReference>
<proteinExistence type="predicted"/>
<feature type="domain" description="Tail specific protease" evidence="1">
    <location>
        <begin position="173"/>
        <end position="385"/>
    </location>
</feature>
<keyword evidence="3" id="KW-1185">Reference proteome</keyword>
<dbReference type="SUPFAM" id="SSF52096">
    <property type="entry name" value="ClpP/crotonase"/>
    <property type="match status" value="1"/>
</dbReference>
<dbReference type="EMBL" id="FNGW01000003">
    <property type="protein sequence ID" value="SDL76476.1"/>
    <property type="molecule type" value="Genomic_DNA"/>
</dbReference>
<dbReference type="InterPro" id="IPR029045">
    <property type="entry name" value="ClpP/crotonase-like_dom_sf"/>
</dbReference>
<dbReference type="InterPro" id="IPR005151">
    <property type="entry name" value="Tail-specific_protease"/>
</dbReference>
<dbReference type="STRING" id="1121325.SAMN04515677_103318"/>
<protein>
    <submittedName>
        <fullName evidence="2">Peptidase family S41</fullName>
    </submittedName>
</protein>
<organism evidence="2 3">
    <name type="scientific">Romboutsia lituseburensis DSM 797</name>
    <dbReference type="NCBI Taxonomy" id="1121325"/>
    <lineage>
        <taxon>Bacteria</taxon>
        <taxon>Bacillati</taxon>
        <taxon>Bacillota</taxon>
        <taxon>Clostridia</taxon>
        <taxon>Peptostreptococcales</taxon>
        <taxon>Peptostreptococcaceae</taxon>
        <taxon>Romboutsia</taxon>
    </lineage>
</organism>
<dbReference type="PROSITE" id="PS51257">
    <property type="entry name" value="PROKAR_LIPOPROTEIN"/>
    <property type="match status" value="1"/>
</dbReference>
<dbReference type="RefSeq" id="WP_170139114.1">
    <property type="nucleotide sequence ID" value="NZ_FNGW01000003.1"/>
</dbReference>